<accession>A0A1D3NKY9</accession>
<evidence type="ECO:0000313" key="1">
    <source>
        <dbReference type="EMBL" id="PFE10665.1"/>
    </source>
</evidence>
<dbReference type="RefSeq" id="WP_088097201.1">
    <property type="nucleotide sequence ID" value="NZ_FMJG01000028.1"/>
</dbReference>
<proteinExistence type="predicted"/>
<dbReference type="EMBL" id="NTRR01000040">
    <property type="protein sequence ID" value="PFE10665.1"/>
    <property type="molecule type" value="Genomic_DNA"/>
</dbReference>
<dbReference type="AlphaFoldDB" id="A0A1D3NKY9"/>
<name>A0A1D3NKY9_BACCE</name>
<comment type="caution">
    <text evidence="1">The sequence shown here is derived from an EMBL/GenBank/DDBJ whole genome shotgun (WGS) entry which is preliminary data.</text>
</comment>
<protein>
    <submittedName>
        <fullName evidence="1">Uncharacterized protein</fullName>
    </submittedName>
</protein>
<gene>
    <name evidence="1" type="ORF">CN307_24120</name>
</gene>
<dbReference type="Proteomes" id="UP000220032">
    <property type="component" value="Unassembled WGS sequence"/>
</dbReference>
<sequence length="198" mass="23125">MGNQYNTFQNCSKEVSMLLPLPKYVKLVREHEELRDGVQVSIKRYQTEEPLHYGGAHITTITSQNGKCLLSYTNMMPVYSNNLPHKDDAEKMAMDVMEKVDQQYASGLTLLRMEKQTRRYKEDGSVVIFPVLWVKMMHHNGSFNWVTIGGEGQIIEFEREVRWDYMMSRRQTEMWYYDDWVLARMGKGAQLMPPAALA</sequence>
<evidence type="ECO:0000313" key="2">
    <source>
        <dbReference type="Proteomes" id="UP000220032"/>
    </source>
</evidence>
<organism evidence="1 2">
    <name type="scientific">Bacillus cereus</name>
    <dbReference type="NCBI Taxonomy" id="1396"/>
    <lineage>
        <taxon>Bacteria</taxon>
        <taxon>Bacillati</taxon>
        <taxon>Bacillota</taxon>
        <taxon>Bacilli</taxon>
        <taxon>Bacillales</taxon>
        <taxon>Bacillaceae</taxon>
        <taxon>Bacillus</taxon>
        <taxon>Bacillus cereus group</taxon>
    </lineage>
</organism>
<reference evidence="1 2" key="1">
    <citation type="submission" date="2017-09" db="EMBL/GenBank/DDBJ databases">
        <title>Large-scale bioinformatics analysis of Bacillus genomes uncovers conserved roles of natural products in bacterial physiology.</title>
        <authorList>
            <consortium name="Agbiome Team Llc"/>
            <person name="Bleich R.M."/>
            <person name="Grubbs K.J."/>
            <person name="Santa Maria K.C."/>
            <person name="Allen S.E."/>
            <person name="Farag S."/>
            <person name="Shank E.A."/>
            <person name="Bowers A."/>
        </authorList>
    </citation>
    <scope>NUCLEOTIDE SEQUENCE [LARGE SCALE GENOMIC DNA]</scope>
    <source>
        <strain evidence="1 2">AFS022681</strain>
    </source>
</reference>